<dbReference type="GO" id="GO:0004843">
    <property type="term" value="F:cysteine-type deubiquitinase activity"/>
    <property type="evidence" value="ECO:0007669"/>
    <property type="project" value="InterPro"/>
</dbReference>
<dbReference type="InterPro" id="IPR001394">
    <property type="entry name" value="Peptidase_C19_UCH"/>
</dbReference>
<proteinExistence type="predicted"/>
<evidence type="ECO:0000256" key="1">
    <source>
        <dbReference type="SAM" id="MobiDB-lite"/>
    </source>
</evidence>
<evidence type="ECO:0000259" key="2">
    <source>
        <dbReference type="Pfam" id="PF00443"/>
    </source>
</evidence>
<gene>
    <name evidence="3" type="primary">Pol</name>
    <name evidence="3" type="ORF">SNEC2469_LOCUS11605</name>
</gene>
<accession>A0A812R5T2</accession>
<dbReference type="Gene3D" id="3.90.70.10">
    <property type="entry name" value="Cysteine proteinases"/>
    <property type="match status" value="1"/>
</dbReference>
<evidence type="ECO:0000313" key="4">
    <source>
        <dbReference type="Proteomes" id="UP000601435"/>
    </source>
</evidence>
<feature type="domain" description="Peptidase C19 ubiquitin carboxyl-terminal hydrolase" evidence="2">
    <location>
        <begin position="552"/>
        <end position="705"/>
    </location>
</feature>
<evidence type="ECO:0000313" key="3">
    <source>
        <dbReference type="EMBL" id="CAE7423095.1"/>
    </source>
</evidence>
<dbReference type="GO" id="GO:0016579">
    <property type="term" value="P:protein deubiquitination"/>
    <property type="evidence" value="ECO:0007669"/>
    <property type="project" value="InterPro"/>
</dbReference>
<keyword evidence="4" id="KW-1185">Reference proteome</keyword>
<dbReference type="Proteomes" id="UP000601435">
    <property type="component" value="Unassembled WGS sequence"/>
</dbReference>
<dbReference type="InterPro" id="IPR038765">
    <property type="entry name" value="Papain-like_cys_pep_sf"/>
</dbReference>
<comment type="caution">
    <text evidence="3">The sequence shown here is derived from an EMBL/GenBank/DDBJ whole genome shotgun (WGS) entry which is preliminary data.</text>
</comment>
<protein>
    <submittedName>
        <fullName evidence="3">Pol protein</fullName>
    </submittedName>
</protein>
<organism evidence="3 4">
    <name type="scientific">Symbiodinium necroappetens</name>
    <dbReference type="NCBI Taxonomy" id="1628268"/>
    <lineage>
        <taxon>Eukaryota</taxon>
        <taxon>Sar</taxon>
        <taxon>Alveolata</taxon>
        <taxon>Dinophyceae</taxon>
        <taxon>Suessiales</taxon>
        <taxon>Symbiodiniaceae</taxon>
        <taxon>Symbiodinium</taxon>
    </lineage>
</organism>
<feature type="region of interest" description="Disordered" evidence="1">
    <location>
        <begin position="746"/>
        <end position="800"/>
    </location>
</feature>
<dbReference type="EMBL" id="CAJNJA010018436">
    <property type="protein sequence ID" value="CAE7423095.1"/>
    <property type="molecule type" value="Genomic_DNA"/>
</dbReference>
<dbReference type="AlphaFoldDB" id="A0A812R5T2"/>
<reference evidence="3" key="1">
    <citation type="submission" date="2021-02" db="EMBL/GenBank/DDBJ databases">
        <authorList>
            <person name="Dougan E. K."/>
            <person name="Rhodes N."/>
            <person name="Thang M."/>
            <person name="Chan C."/>
        </authorList>
    </citation>
    <scope>NUCLEOTIDE SEQUENCE</scope>
</reference>
<dbReference type="SUPFAM" id="SSF54001">
    <property type="entry name" value="Cysteine proteinases"/>
    <property type="match status" value="1"/>
</dbReference>
<sequence length="1188" mass="134246">MADLHRQLKQRLLWRTWAAIARQSAAARTAKQRKFEQCQRLIDEQLAQAEAKSTKDGSHSLYKVIRTFKTGKPHERVQLRDEQGRFLTTKEERRVLEEYSKDLFGTGEDFQLQGAIGSLGMTPSDVMDQLRSIKLGKAAFDMVDRRRLRALYDMTASDQAFSIATRRGIKQGCKLESLCLCDLLLDQLMELGFKVNPEKSALLLQLHGGSAQQIRQSLIITKQGVKYAQLPSGRLIALKQQVPYLGIIISYQDYEMKSLRHRLQASKAALKEVAHAVRNSRAITEKRRLSIWRITAWASAMYGLHVVGLTPQGLAQLESHMIFQLRFVLRSYSQNTHENNQQFIQCRGFKTAKTQVLQRLKQFIKRQHKGDKAALLQHYLPRAERLSDSMHHLVAAIRTSDAEQQQQQVCTECGSLFMGTGPRFDPKKHTKASTCPRVSVLLQNVEEAETPLTELDQVHENVKQEAFRDPVMRRVQQIITPRLQLHKVMMKKGSTCRYCRTKIDAPGRHSEQCAKPKSKATQAQVAYRTSQLARITPEHHSLEPVIRGWTFDGNQQDAAEFLSTILPNLSSTKVGCWETRSPMETGYVVDEEGTSPIFLNVPLTEDLQIMINQWCRQSPVRALVAAEQFVFLALPRYAGDGKNSSPIQLSEALQLPVYEGAGSTLTWHPFRIRAGVVHLGAEPTSGHYRSFVRADAQWYLGDDSSPPSACQLTDPLISGNCYLLLLERQQALPKMSLEDFFRGAPMSDISSKRGEAPNQTGGDSPQKRPRSGVTPSIKGQGKGKQAGQRRRDGKTSDMPEDDLVNAVARLVIRHDEQLLALTSDLCYISYVRAEAHSVLQELHEESKRQRGMMAPPSPPRHALTLRFFQALKQRVMKVSQSETVQQKLKQDGVLTLHGEWPYFEWSSESQSMVESLEDPLSMSQLLSGLGDVISRLEADTTQVTMFKTSRPIGDKMTGGPVREQGGESECLGIKCVGLHKRLASSIDSFALSEVWRGARLPCTHRFNMLKVLLPVLAALYHETEVPAGSESLPGSYITQVQSLIQAKLVKIKAQLFLLAAELLPADKLKRLHAYCETLRGYDEWQEIKLQRRHSLGQVAMMYYAMAKSREPTELGWSRLAGFLYDLEGASRETQILGHTQSLLPDNIRHQFELDAEIMRQRLFREDAELNAAIAEWDLKRSELLNEEW</sequence>
<dbReference type="Pfam" id="PF00443">
    <property type="entry name" value="UCH"/>
    <property type="match status" value="1"/>
</dbReference>
<name>A0A812R5T2_9DINO</name>